<accession>A0A381SGK3</accession>
<reference evidence="1" key="1">
    <citation type="submission" date="2018-05" db="EMBL/GenBank/DDBJ databases">
        <authorList>
            <person name="Lanie J.A."/>
            <person name="Ng W.-L."/>
            <person name="Kazmierczak K.M."/>
            <person name="Andrzejewski T.M."/>
            <person name="Davidsen T.M."/>
            <person name="Wayne K.J."/>
            <person name="Tettelin H."/>
            <person name="Glass J.I."/>
            <person name="Rusch D."/>
            <person name="Podicherti R."/>
            <person name="Tsui H.-C.T."/>
            <person name="Winkler M.E."/>
        </authorList>
    </citation>
    <scope>NUCLEOTIDE SEQUENCE</scope>
</reference>
<dbReference type="EMBL" id="UINC01003074">
    <property type="protein sequence ID" value="SVA03106.1"/>
    <property type="molecule type" value="Genomic_DNA"/>
</dbReference>
<dbReference type="SUPFAM" id="SSF53448">
    <property type="entry name" value="Nucleotide-diphospho-sugar transferases"/>
    <property type="match status" value="1"/>
</dbReference>
<name>A0A381SGK3_9ZZZZ</name>
<dbReference type="Gene3D" id="3.90.550.10">
    <property type="entry name" value="Spore Coat Polysaccharide Biosynthesis Protein SpsA, Chain A"/>
    <property type="match status" value="1"/>
</dbReference>
<dbReference type="InterPro" id="IPR029044">
    <property type="entry name" value="Nucleotide-diphossugar_trans"/>
</dbReference>
<proteinExistence type="predicted"/>
<sequence length="66" mass="7424">MVSLYIKRAIDSIINQSLSNFEILISDDVLQFLFSAVLIPVTTYQITRHNNQKLSPCEPKGLCSVP</sequence>
<feature type="non-terminal residue" evidence="1">
    <location>
        <position position="66"/>
    </location>
</feature>
<gene>
    <name evidence="1" type="ORF">METZ01_LOCUS55960</name>
</gene>
<evidence type="ECO:0000313" key="1">
    <source>
        <dbReference type="EMBL" id="SVA03106.1"/>
    </source>
</evidence>
<organism evidence="1">
    <name type="scientific">marine metagenome</name>
    <dbReference type="NCBI Taxonomy" id="408172"/>
    <lineage>
        <taxon>unclassified sequences</taxon>
        <taxon>metagenomes</taxon>
        <taxon>ecological metagenomes</taxon>
    </lineage>
</organism>
<dbReference type="AlphaFoldDB" id="A0A381SGK3"/>
<protein>
    <submittedName>
        <fullName evidence="1">Uncharacterized protein</fullName>
    </submittedName>
</protein>